<dbReference type="Gene3D" id="3.40.190.10">
    <property type="entry name" value="Periplasmic binding protein-like II"/>
    <property type="match status" value="2"/>
</dbReference>
<dbReference type="InterPro" id="IPR005950">
    <property type="entry name" value="ModA"/>
</dbReference>
<dbReference type="EMBL" id="JBHSMJ010000008">
    <property type="protein sequence ID" value="MFC5447537.1"/>
    <property type="molecule type" value="Genomic_DNA"/>
</dbReference>
<dbReference type="InterPro" id="IPR041879">
    <property type="entry name" value="YvgL-like_PBP2"/>
</dbReference>
<dbReference type="PANTHER" id="PTHR30632">
    <property type="entry name" value="MOLYBDATE-BINDING PERIPLASMIC PROTEIN"/>
    <property type="match status" value="1"/>
</dbReference>
<dbReference type="Proteomes" id="UP001596044">
    <property type="component" value="Unassembled WGS sequence"/>
</dbReference>
<comment type="similarity">
    <text evidence="1">Belongs to the bacterial solute-binding protein ModA family.</text>
</comment>
<evidence type="ECO:0000256" key="4">
    <source>
        <dbReference type="SAM" id="MobiDB-lite"/>
    </source>
</evidence>
<dbReference type="InterPro" id="IPR050682">
    <property type="entry name" value="ModA/WtpA"/>
</dbReference>
<reference evidence="7" key="1">
    <citation type="journal article" date="2019" name="Int. J. Syst. Evol. Microbiol.">
        <title>The Global Catalogue of Microorganisms (GCM) 10K type strain sequencing project: providing services to taxonomists for standard genome sequencing and annotation.</title>
        <authorList>
            <consortium name="The Broad Institute Genomics Platform"/>
            <consortium name="The Broad Institute Genome Sequencing Center for Infectious Disease"/>
            <person name="Wu L."/>
            <person name="Ma J."/>
        </authorList>
    </citation>
    <scope>NUCLEOTIDE SEQUENCE [LARGE SCALE GENOMIC DNA]</scope>
    <source>
        <strain evidence="7">KACC 11904</strain>
    </source>
</reference>
<dbReference type="Pfam" id="PF13531">
    <property type="entry name" value="SBP_bac_11"/>
    <property type="match status" value="1"/>
</dbReference>
<evidence type="ECO:0000256" key="1">
    <source>
        <dbReference type="ARBA" id="ARBA00009175"/>
    </source>
</evidence>
<gene>
    <name evidence="6" type="primary">modA</name>
    <name evidence="6" type="ORF">ACFPOG_04660</name>
</gene>
<keyword evidence="3 5" id="KW-0732">Signal</keyword>
<evidence type="ECO:0000313" key="6">
    <source>
        <dbReference type="EMBL" id="MFC5447537.1"/>
    </source>
</evidence>
<name>A0ABW0K3A1_9BACL</name>
<dbReference type="SUPFAM" id="SSF53850">
    <property type="entry name" value="Periplasmic binding protein-like II"/>
    <property type="match status" value="1"/>
</dbReference>
<dbReference type="CDD" id="cd13537">
    <property type="entry name" value="PBP2_YvgL_like"/>
    <property type="match status" value="1"/>
</dbReference>
<dbReference type="NCBIfam" id="TIGR01256">
    <property type="entry name" value="modA"/>
    <property type="match status" value="1"/>
</dbReference>
<feature type="chain" id="PRO_5047028911" evidence="5">
    <location>
        <begin position="26"/>
        <end position="292"/>
    </location>
</feature>
<dbReference type="RefSeq" id="WP_270884113.1">
    <property type="nucleotide sequence ID" value="NZ_JAQFVF010000061.1"/>
</dbReference>
<protein>
    <submittedName>
        <fullName evidence="6">Molybdate ABC transporter substrate-binding protein</fullName>
    </submittedName>
</protein>
<proteinExistence type="inferred from homology"/>
<comment type="caution">
    <text evidence="6">The sequence shown here is derived from an EMBL/GenBank/DDBJ whole genome shotgun (WGS) entry which is preliminary data.</text>
</comment>
<keyword evidence="7" id="KW-1185">Reference proteome</keyword>
<evidence type="ECO:0000313" key="7">
    <source>
        <dbReference type="Proteomes" id="UP001596044"/>
    </source>
</evidence>
<keyword evidence="2" id="KW-0479">Metal-binding</keyword>
<organism evidence="6 7">
    <name type="scientific">Paenibacillus aestuarii</name>
    <dbReference type="NCBI Taxonomy" id="516965"/>
    <lineage>
        <taxon>Bacteria</taxon>
        <taxon>Bacillati</taxon>
        <taxon>Bacillota</taxon>
        <taxon>Bacilli</taxon>
        <taxon>Bacillales</taxon>
        <taxon>Paenibacillaceae</taxon>
        <taxon>Paenibacillus</taxon>
    </lineage>
</organism>
<evidence type="ECO:0000256" key="3">
    <source>
        <dbReference type="ARBA" id="ARBA00022729"/>
    </source>
</evidence>
<sequence length="292" mass="31095">MFKMGKSSMVILGLSLALLSGCAQQAEQPAVTTTAQTQTATQAPAQTPVQTAAASQTPAQQVELTISAAASLTDALKEIQTAYESKHKNIKLNFNFGASGALQQQIEQGAPSDLFLSAATKNMKALVDQQLIDASQQANLLVNELVVVVPADGKAAFAKIEDLTSSDVKHLAIGEPQTVPAGSYAKDALTYAKQWDAFQPKLVQGKDVRQVLTYVETGNAEAGFVYKTDALTSKKVKVAFAVDPKSYTPIAYPAGIVKATKHSQEAGDFYAYLKTKEAQDVFVKYGFTIPAK</sequence>
<dbReference type="PANTHER" id="PTHR30632:SF0">
    <property type="entry name" value="SULFATE-BINDING PROTEIN"/>
    <property type="match status" value="1"/>
</dbReference>
<dbReference type="PIRSF" id="PIRSF004846">
    <property type="entry name" value="ModA"/>
    <property type="match status" value="1"/>
</dbReference>
<feature type="region of interest" description="Disordered" evidence="4">
    <location>
        <begin position="35"/>
        <end position="54"/>
    </location>
</feature>
<accession>A0ABW0K3A1</accession>
<evidence type="ECO:0000256" key="2">
    <source>
        <dbReference type="ARBA" id="ARBA00022723"/>
    </source>
</evidence>
<feature type="signal peptide" evidence="5">
    <location>
        <begin position="1"/>
        <end position="25"/>
    </location>
</feature>
<dbReference type="PROSITE" id="PS51257">
    <property type="entry name" value="PROKAR_LIPOPROTEIN"/>
    <property type="match status" value="1"/>
</dbReference>
<evidence type="ECO:0000256" key="5">
    <source>
        <dbReference type="SAM" id="SignalP"/>
    </source>
</evidence>